<dbReference type="Proteomes" id="UP000728185">
    <property type="component" value="Unassembled WGS sequence"/>
</dbReference>
<feature type="compositionally biased region" description="Polar residues" evidence="1">
    <location>
        <begin position="63"/>
        <end position="91"/>
    </location>
</feature>
<proteinExistence type="predicted"/>
<comment type="caution">
    <text evidence="3">The sequence shown here is derived from an EMBL/GenBank/DDBJ whole genome shotgun (WGS) entry which is preliminary data.</text>
</comment>
<evidence type="ECO:0000256" key="1">
    <source>
        <dbReference type="SAM" id="MobiDB-lite"/>
    </source>
</evidence>
<accession>A0A8E0S458</accession>
<dbReference type="EMBL" id="LUCM01001488">
    <property type="protein sequence ID" value="KAA0198802.1"/>
    <property type="molecule type" value="Genomic_DNA"/>
</dbReference>
<evidence type="ECO:0000313" key="3">
    <source>
        <dbReference type="EMBL" id="KAA0198802.1"/>
    </source>
</evidence>
<reference evidence="3" key="1">
    <citation type="submission" date="2019-05" db="EMBL/GenBank/DDBJ databases">
        <title>Annotation for the trematode Fasciolopsis buski.</title>
        <authorList>
            <person name="Choi Y.-J."/>
        </authorList>
    </citation>
    <scope>NUCLEOTIDE SEQUENCE</scope>
    <source>
        <strain evidence="3">HT</strain>
        <tissue evidence="3">Whole worm</tissue>
    </source>
</reference>
<keyword evidence="2" id="KW-1133">Transmembrane helix</keyword>
<name>A0A8E0S458_9TREM</name>
<sequence length="223" mass="25219">MIGLDPSMNYYQNPLSDKPDDTAAYKTIPLSLLDQQQQQSLQQPMHQLQSKSHLSSQQAQHQNPPSHSFPSVFGQNNSRRSETTEAMMNSSTEHAHAFMKSRIARLTGWRCTAWHVINFLCTIAVAGLALAIYVRQLELHTRIILIESMFSKDNGESKSAALVSDWKNSIGNTRKFPPMNIESFKEVCRSFARDCNEMHFYEGKPGQPGKQNYSFLSSKASFS</sequence>
<evidence type="ECO:0000256" key="2">
    <source>
        <dbReference type="SAM" id="Phobius"/>
    </source>
</evidence>
<feature type="transmembrane region" description="Helical" evidence="2">
    <location>
        <begin position="113"/>
        <end position="134"/>
    </location>
</feature>
<dbReference type="AlphaFoldDB" id="A0A8E0S458"/>
<evidence type="ECO:0000313" key="4">
    <source>
        <dbReference type="Proteomes" id="UP000728185"/>
    </source>
</evidence>
<dbReference type="OrthoDB" id="6271611at2759"/>
<gene>
    <name evidence="3" type="ORF">FBUS_02734</name>
</gene>
<feature type="region of interest" description="Disordered" evidence="1">
    <location>
        <begin position="1"/>
        <end position="22"/>
    </location>
</feature>
<keyword evidence="2" id="KW-0812">Transmembrane</keyword>
<keyword evidence="4" id="KW-1185">Reference proteome</keyword>
<organism evidence="3 4">
    <name type="scientific">Fasciolopsis buskii</name>
    <dbReference type="NCBI Taxonomy" id="27845"/>
    <lineage>
        <taxon>Eukaryota</taxon>
        <taxon>Metazoa</taxon>
        <taxon>Spiralia</taxon>
        <taxon>Lophotrochozoa</taxon>
        <taxon>Platyhelminthes</taxon>
        <taxon>Trematoda</taxon>
        <taxon>Digenea</taxon>
        <taxon>Plagiorchiida</taxon>
        <taxon>Echinostomata</taxon>
        <taxon>Echinostomatoidea</taxon>
        <taxon>Fasciolidae</taxon>
        <taxon>Fasciolopsis</taxon>
    </lineage>
</organism>
<feature type="compositionally biased region" description="Low complexity" evidence="1">
    <location>
        <begin position="36"/>
        <end position="62"/>
    </location>
</feature>
<keyword evidence="2" id="KW-0472">Membrane</keyword>
<protein>
    <submittedName>
        <fullName evidence="3">Uncharacterized protein</fullName>
    </submittedName>
</protein>
<feature type="region of interest" description="Disordered" evidence="1">
    <location>
        <begin position="36"/>
        <end position="91"/>
    </location>
</feature>